<dbReference type="InterPro" id="IPR009081">
    <property type="entry name" value="PP-bd_ACP"/>
</dbReference>
<dbReference type="PANTHER" id="PTHR44845">
    <property type="entry name" value="CARRIER DOMAIN-CONTAINING PROTEIN"/>
    <property type="match status" value="1"/>
</dbReference>
<dbReference type="EMBL" id="JBCGDP010000051">
    <property type="protein sequence ID" value="MEM0578791.1"/>
    <property type="molecule type" value="Genomic_DNA"/>
</dbReference>
<dbReference type="PROSITE" id="PS50075">
    <property type="entry name" value="CARRIER"/>
    <property type="match status" value="1"/>
</dbReference>
<feature type="non-terminal residue" evidence="4">
    <location>
        <position position="1"/>
    </location>
</feature>
<keyword evidence="1" id="KW-0596">Phosphopantetheine</keyword>
<keyword evidence="2" id="KW-0597">Phosphoprotein</keyword>
<reference evidence="4 5" key="1">
    <citation type="submission" date="2024-03" db="EMBL/GenBank/DDBJ databases">
        <title>Two novel species of the genus Flavobacterium exhibiting potentially degradation of complex polysaccharides.</title>
        <authorList>
            <person name="Lian X."/>
        </authorList>
    </citation>
    <scope>NUCLEOTIDE SEQUENCE [LARGE SCALE GENOMIC DNA]</scope>
    <source>
        <strain evidence="4 5">N6</strain>
    </source>
</reference>
<proteinExistence type="predicted"/>
<sequence>EYVAPRNEIENQLVVIWQEILGLEKIGITDNFFELGGNSLKASVLINRINKTFDTRFSIQDLYETQEIIGISKKLKFIVFQNQFAVETAEDFDEIMI</sequence>
<accession>A0ABU9NU66</accession>
<protein>
    <submittedName>
        <fullName evidence="4">Phosphopantetheine-binding protein</fullName>
    </submittedName>
</protein>
<evidence type="ECO:0000313" key="5">
    <source>
        <dbReference type="Proteomes" id="UP001468798"/>
    </source>
</evidence>
<keyword evidence="5" id="KW-1185">Reference proteome</keyword>
<dbReference type="Gene3D" id="1.10.1200.10">
    <property type="entry name" value="ACP-like"/>
    <property type="match status" value="1"/>
</dbReference>
<evidence type="ECO:0000313" key="4">
    <source>
        <dbReference type="EMBL" id="MEM0578791.1"/>
    </source>
</evidence>
<evidence type="ECO:0000259" key="3">
    <source>
        <dbReference type="PROSITE" id="PS50075"/>
    </source>
</evidence>
<dbReference type="Pfam" id="PF00550">
    <property type="entry name" value="PP-binding"/>
    <property type="match status" value="1"/>
</dbReference>
<name>A0ABU9NU66_9FLAO</name>
<evidence type="ECO:0000256" key="1">
    <source>
        <dbReference type="ARBA" id="ARBA00022450"/>
    </source>
</evidence>
<evidence type="ECO:0000256" key="2">
    <source>
        <dbReference type="ARBA" id="ARBA00022553"/>
    </source>
</evidence>
<dbReference type="InterPro" id="IPR036736">
    <property type="entry name" value="ACP-like_sf"/>
</dbReference>
<comment type="caution">
    <text evidence="4">The sequence shown here is derived from an EMBL/GenBank/DDBJ whole genome shotgun (WGS) entry which is preliminary data.</text>
</comment>
<dbReference type="Proteomes" id="UP001468798">
    <property type="component" value="Unassembled WGS sequence"/>
</dbReference>
<dbReference type="PANTHER" id="PTHR44845:SF6">
    <property type="entry name" value="BETA-ALANINE-ACTIVATING ENZYME"/>
    <property type="match status" value="1"/>
</dbReference>
<gene>
    <name evidence="4" type="ORF">WFZ86_20005</name>
</gene>
<dbReference type="RefSeq" id="WP_342693590.1">
    <property type="nucleotide sequence ID" value="NZ_JBCGDP010000051.1"/>
</dbReference>
<feature type="domain" description="Carrier" evidence="3">
    <location>
        <begin position="4"/>
        <end position="79"/>
    </location>
</feature>
<organism evidence="4 5">
    <name type="scientific">Flavobacterium polysaccharolyticum</name>
    <dbReference type="NCBI Taxonomy" id="3133148"/>
    <lineage>
        <taxon>Bacteria</taxon>
        <taxon>Pseudomonadati</taxon>
        <taxon>Bacteroidota</taxon>
        <taxon>Flavobacteriia</taxon>
        <taxon>Flavobacteriales</taxon>
        <taxon>Flavobacteriaceae</taxon>
        <taxon>Flavobacterium</taxon>
    </lineage>
</organism>
<dbReference type="SUPFAM" id="SSF47336">
    <property type="entry name" value="ACP-like"/>
    <property type="match status" value="1"/>
</dbReference>